<gene>
    <name evidence="2" type="ORF">BS47DRAFT_1364855</name>
</gene>
<feature type="region of interest" description="Disordered" evidence="1">
    <location>
        <begin position="234"/>
        <end position="256"/>
    </location>
</feature>
<dbReference type="AlphaFoldDB" id="A0A9P6AQC3"/>
<evidence type="ECO:0000256" key="1">
    <source>
        <dbReference type="SAM" id="MobiDB-lite"/>
    </source>
</evidence>
<feature type="compositionally biased region" description="Polar residues" evidence="1">
    <location>
        <begin position="234"/>
        <end position="250"/>
    </location>
</feature>
<dbReference type="EMBL" id="MU129024">
    <property type="protein sequence ID" value="KAF9510073.1"/>
    <property type="molecule type" value="Genomic_DNA"/>
</dbReference>
<proteinExistence type="predicted"/>
<evidence type="ECO:0000313" key="3">
    <source>
        <dbReference type="Proteomes" id="UP000886523"/>
    </source>
</evidence>
<dbReference type="Proteomes" id="UP000886523">
    <property type="component" value="Unassembled WGS sequence"/>
</dbReference>
<reference evidence="2" key="1">
    <citation type="journal article" date="2020" name="Nat. Commun.">
        <title>Large-scale genome sequencing of mycorrhizal fungi provides insights into the early evolution of symbiotic traits.</title>
        <authorList>
            <person name="Miyauchi S."/>
            <person name="Kiss E."/>
            <person name="Kuo A."/>
            <person name="Drula E."/>
            <person name="Kohler A."/>
            <person name="Sanchez-Garcia M."/>
            <person name="Morin E."/>
            <person name="Andreopoulos B."/>
            <person name="Barry K.W."/>
            <person name="Bonito G."/>
            <person name="Buee M."/>
            <person name="Carver A."/>
            <person name="Chen C."/>
            <person name="Cichocki N."/>
            <person name="Clum A."/>
            <person name="Culley D."/>
            <person name="Crous P.W."/>
            <person name="Fauchery L."/>
            <person name="Girlanda M."/>
            <person name="Hayes R.D."/>
            <person name="Keri Z."/>
            <person name="LaButti K."/>
            <person name="Lipzen A."/>
            <person name="Lombard V."/>
            <person name="Magnuson J."/>
            <person name="Maillard F."/>
            <person name="Murat C."/>
            <person name="Nolan M."/>
            <person name="Ohm R.A."/>
            <person name="Pangilinan J."/>
            <person name="Pereira M.F."/>
            <person name="Perotto S."/>
            <person name="Peter M."/>
            <person name="Pfister S."/>
            <person name="Riley R."/>
            <person name="Sitrit Y."/>
            <person name="Stielow J.B."/>
            <person name="Szollosi G."/>
            <person name="Zifcakova L."/>
            <person name="Stursova M."/>
            <person name="Spatafora J.W."/>
            <person name="Tedersoo L."/>
            <person name="Vaario L.M."/>
            <person name="Yamada A."/>
            <person name="Yan M."/>
            <person name="Wang P."/>
            <person name="Xu J."/>
            <person name="Bruns T."/>
            <person name="Baldrian P."/>
            <person name="Vilgalys R."/>
            <person name="Dunand C."/>
            <person name="Henrissat B."/>
            <person name="Grigoriev I.V."/>
            <person name="Hibbett D."/>
            <person name="Nagy L.G."/>
            <person name="Martin F.M."/>
        </authorList>
    </citation>
    <scope>NUCLEOTIDE SEQUENCE</scope>
    <source>
        <strain evidence="2">UP504</strain>
    </source>
</reference>
<keyword evidence="3" id="KW-1185">Reference proteome</keyword>
<comment type="caution">
    <text evidence="2">The sequence shown here is derived from an EMBL/GenBank/DDBJ whole genome shotgun (WGS) entry which is preliminary data.</text>
</comment>
<name>A0A9P6AQC3_9AGAM</name>
<protein>
    <submittedName>
        <fullName evidence="2">Uncharacterized protein</fullName>
    </submittedName>
</protein>
<sequence length="256" mass="28383">MARPTFLDIVAAVAGSNGKDMLVRIASAQSLDDAVTHLNTFRSAVNARLAGQPLDTLDSTKPALERVTSLSVPANRPAVKSESGGSPEEELQRLRAELAQTAKDRNAVYVSHQTMLQAFEKHRRANMEYKTWETKMRQDLTRAVMERDAAIKDRTTAMAMNNELELQHKDLTKRHVETVTEVTMQRGKLAQAEASYLALARHLDGLRHQVAAIQKQLRVAEEFCDGHPVFCWGPTQSDQSHSPISPSDVSGDNADR</sequence>
<evidence type="ECO:0000313" key="2">
    <source>
        <dbReference type="EMBL" id="KAF9510073.1"/>
    </source>
</evidence>
<feature type="region of interest" description="Disordered" evidence="1">
    <location>
        <begin position="70"/>
        <end position="91"/>
    </location>
</feature>
<organism evidence="2 3">
    <name type="scientific">Hydnum rufescens UP504</name>
    <dbReference type="NCBI Taxonomy" id="1448309"/>
    <lineage>
        <taxon>Eukaryota</taxon>
        <taxon>Fungi</taxon>
        <taxon>Dikarya</taxon>
        <taxon>Basidiomycota</taxon>
        <taxon>Agaricomycotina</taxon>
        <taxon>Agaricomycetes</taxon>
        <taxon>Cantharellales</taxon>
        <taxon>Hydnaceae</taxon>
        <taxon>Hydnum</taxon>
    </lineage>
</organism>
<accession>A0A9P6AQC3</accession>